<dbReference type="InterPro" id="IPR019587">
    <property type="entry name" value="Polyketide_cyclase/dehydratase"/>
</dbReference>
<dbReference type="AlphaFoldDB" id="A0A2T6CHK2"/>
<evidence type="ECO:0000313" key="1">
    <source>
        <dbReference type="EMBL" id="PTX74968.1"/>
    </source>
</evidence>
<dbReference type="Proteomes" id="UP000244092">
    <property type="component" value="Unassembled WGS sequence"/>
</dbReference>
<dbReference type="Pfam" id="PF10604">
    <property type="entry name" value="Polyketide_cyc2"/>
    <property type="match status" value="1"/>
</dbReference>
<dbReference type="EMBL" id="QBKU01000002">
    <property type="protein sequence ID" value="PTX74968.1"/>
    <property type="molecule type" value="Genomic_DNA"/>
</dbReference>
<organism evidence="1 2">
    <name type="scientific">Sulfitobacter mediterraneus</name>
    <dbReference type="NCBI Taxonomy" id="83219"/>
    <lineage>
        <taxon>Bacteria</taxon>
        <taxon>Pseudomonadati</taxon>
        <taxon>Pseudomonadota</taxon>
        <taxon>Alphaproteobacteria</taxon>
        <taxon>Rhodobacterales</taxon>
        <taxon>Roseobacteraceae</taxon>
        <taxon>Sulfitobacter</taxon>
    </lineage>
</organism>
<reference evidence="1 2" key="1">
    <citation type="submission" date="2018-04" db="EMBL/GenBank/DDBJ databases">
        <title>Genomic Encyclopedia of Archaeal and Bacterial Type Strains, Phase II (KMG-II): from individual species to whole genera.</title>
        <authorList>
            <person name="Goeker M."/>
        </authorList>
    </citation>
    <scope>NUCLEOTIDE SEQUENCE [LARGE SCALE GENOMIC DNA]</scope>
    <source>
        <strain evidence="1 2">DSM 12244</strain>
    </source>
</reference>
<name>A0A2T6CHK2_9RHOB</name>
<dbReference type="Gene3D" id="3.30.530.20">
    <property type="match status" value="1"/>
</dbReference>
<dbReference type="OrthoDB" id="7428016at2"/>
<evidence type="ECO:0000313" key="2">
    <source>
        <dbReference type="Proteomes" id="UP000244092"/>
    </source>
</evidence>
<dbReference type="InterPro" id="IPR023393">
    <property type="entry name" value="START-like_dom_sf"/>
</dbReference>
<dbReference type="RefSeq" id="WP_025049136.1">
    <property type="nucleotide sequence ID" value="NZ_QBKU01000002.1"/>
</dbReference>
<sequence length="145" mass="16407">MKTVELEHDYAVPAERLWALVTDYDALEVVMAGIVSFDGLPEGRTKTGQSFDLMVSLFGKLPPQPYHMEVVLCDDDAMVLRSSEKGAGVKSWEHCLTVTPTVQGSRLTDRIEIDAGWMTPIFARWAKFLYRARHKPRLRILGLDK</sequence>
<accession>A0A2T6CHK2</accession>
<proteinExistence type="predicted"/>
<gene>
    <name evidence="1" type="ORF">C8N31_10269</name>
</gene>
<comment type="caution">
    <text evidence="1">The sequence shown here is derived from an EMBL/GenBank/DDBJ whole genome shotgun (WGS) entry which is preliminary data.</text>
</comment>
<protein>
    <submittedName>
        <fullName evidence="1">Polyketide cyclase/dehydrase/lipid transport protein</fullName>
    </submittedName>
</protein>
<dbReference type="SUPFAM" id="SSF55961">
    <property type="entry name" value="Bet v1-like"/>
    <property type="match status" value="1"/>
</dbReference>
<dbReference type="CDD" id="cd07812">
    <property type="entry name" value="SRPBCC"/>
    <property type="match status" value="1"/>
</dbReference>